<sequence>GHTTGPSLSNDKLYKFAYSAEVYVDRVKASLQKSAGYRISSGVDVNLLWRNPDNDDDQLIKVTIRDVQVENVNERPAAKNIFKGKTTEKIIGKEQLKALQRPMVLELVRGKVKNFYSYQNEPAFTQNIKRGLASLFQLQLHSGTVREVDISGKCNATYHVRQDQVTKVKDLDSCETENQRFTSHNQILDVGTKATSATIYVLEDSFFKSIKAEENYVFLLNFRQKTGTKIVSKQQMELKSVQAGPGLIAGKQVASVIKTLDSSYVAVPLVAEPVKSECKKCPSLSEHWQTIRDHMYPEKLSKAEAARSFVSFIQNIRKATKEEILQIFRSENKELLLQVVDAVTSAQTPASLEAMLEFLDFKDASTSALQERFLYACGFASHPSEMLLKSLTAKFKGDIASEEIRETLVIVMGALIRKLCDREGCKLPAVGEAKRLILNRLEKAKKDDNVRMYLLALKNALLPEAIPLLLKYAESEEGHISNLAATTLQRYDPAFLTKEVKKTMNRIYHQNHRVHEKTVRTTAAAIILNSNPSYMEVKNILLSIGELPLEMNKYMLSMIQDILHFEMPSSKTVRRVLKDMRAHNYDRFSKMGSSSAYSGYIIRGPDVSSTYSLDILYSGSGILRRSNLNIHVFDRNAGLHASQVVLEAQGLESIIAATPDEGEENLDSFAGMSAILFDVQLRPVTFFQGYGDLMSKMFSATGDPINVVRGLVLLTDYLQEIQLQSGPRASAEFLGGLAIDISGGMEFSLWYRESKTNVKNRVAMFTVGNTEVDSFFIKTGIETTLEVETTLDFISTVQFSQYPFLVCLQMDRVESPFRHHVTKYESLPSGRRYTARRGKAELLAGNEYPLHQENSNMCKQVFGAKSDSSSNWF</sequence>
<dbReference type="FunFam" id="2.30.230.10:FF:000001">
    <property type="entry name" value="Microsomal triglyceride transfer protein large subunit"/>
    <property type="match status" value="1"/>
</dbReference>
<keyword evidence="5" id="KW-0445">Lipid transport</keyword>
<evidence type="ECO:0000256" key="3">
    <source>
        <dbReference type="ARBA" id="ARBA00022729"/>
    </source>
</evidence>
<keyword evidence="10" id="KW-1185">Reference proteome</keyword>
<dbReference type="InterPro" id="IPR011030">
    <property type="entry name" value="Lipovitellin_superhlx_dom"/>
</dbReference>
<evidence type="ECO:0000313" key="9">
    <source>
        <dbReference type="EMBL" id="NWR74869.1"/>
    </source>
</evidence>
<evidence type="ECO:0000259" key="8">
    <source>
        <dbReference type="PROSITE" id="PS51211"/>
    </source>
</evidence>
<feature type="non-terminal residue" evidence="9">
    <location>
        <position position="1"/>
    </location>
</feature>
<keyword evidence="4" id="KW-0256">Endoplasmic reticulum</keyword>
<dbReference type="InterPro" id="IPR001747">
    <property type="entry name" value="Vitellogenin_N"/>
</dbReference>
<dbReference type="Pfam" id="PF19444">
    <property type="entry name" value="MTP_lip_bd"/>
    <property type="match status" value="1"/>
</dbReference>
<organism evidence="9 10">
    <name type="scientific">Centropus unirufus</name>
    <dbReference type="NCBI Taxonomy" id="1118519"/>
    <lineage>
        <taxon>Eukaryota</taxon>
        <taxon>Metazoa</taxon>
        <taxon>Chordata</taxon>
        <taxon>Craniata</taxon>
        <taxon>Vertebrata</taxon>
        <taxon>Euteleostomi</taxon>
        <taxon>Archelosauria</taxon>
        <taxon>Archosauria</taxon>
        <taxon>Dinosauria</taxon>
        <taxon>Saurischia</taxon>
        <taxon>Theropoda</taxon>
        <taxon>Coelurosauria</taxon>
        <taxon>Aves</taxon>
        <taxon>Neognathae</taxon>
        <taxon>Neoaves</taxon>
        <taxon>Otidimorphae</taxon>
        <taxon>Cuculiformes</taxon>
        <taxon>Centropidae</taxon>
        <taxon>Centropus</taxon>
    </lineage>
</organism>
<dbReference type="InterPro" id="IPR039988">
    <property type="entry name" value="MTTP"/>
</dbReference>
<feature type="non-terminal residue" evidence="9">
    <location>
        <position position="873"/>
    </location>
</feature>
<reference evidence="9 10" key="1">
    <citation type="submission" date="2019-09" db="EMBL/GenBank/DDBJ databases">
        <title>Bird 10,000 Genomes (B10K) Project - Family phase.</title>
        <authorList>
            <person name="Zhang G."/>
        </authorList>
    </citation>
    <scope>NUCLEOTIDE SEQUENCE [LARGE SCALE GENOMIC DNA]</scope>
    <source>
        <strain evidence="9">B10K-DU-017-25</strain>
        <tissue evidence="9">Mixed tissue sample</tissue>
    </source>
</reference>
<dbReference type="GO" id="GO:0042632">
    <property type="term" value="P:cholesterol homeostasis"/>
    <property type="evidence" value="ECO:0007669"/>
    <property type="project" value="TreeGrafter"/>
</dbReference>
<accession>A0A7K4ZU68</accession>
<keyword evidence="2" id="KW-0813">Transport</keyword>
<evidence type="ECO:0000256" key="4">
    <source>
        <dbReference type="ARBA" id="ARBA00022824"/>
    </source>
</evidence>
<proteinExistence type="predicted"/>
<evidence type="ECO:0000256" key="7">
    <source>
        <dbReference type="PROSITE-ProRule" id="PRU00557"/>
    </source>
</evidence>
<dbReference type="PROSITE" id="PS51211">
    <property type="entry name" value="VITELLOGENIN"/>
    <property type="match status" value="1"/>
</dbReference>
<dbReference type="InterPro" id="IPR015816">
    <property type="entry name" value="Vitellinogen_b-sht_N"/>
</dbReference>
<evidence type="ECO:0000256" key="1">
    <source>
        <dbReference type="ARBA" id="ARBA00004240"/>
    </source>
</evidence>
<dbReference type="GO" id="GO:0008289">
    <property type="term" value="F:lipid binding"/>
    <property type="evidence" value="ECO:0007669"/>
    <property type="project" value="InterPro"/>
</dbReference>
<evidence type="ECO:0000256" key="6">
    <source>
        <dbReference type="ARBA" id="ARBA00023157"/>
    </source>
</evidence>
<dbReference type="InterPro" id="IPR015819">
    <property type="entry name" value="Lipid_transp_b-sht_shell"/>
</dbReference>
<dbReference type="FunFam" id="1.25.10.20:FF:000001">
    <property type="entry name" value="microsomal triglyceride transfer protein large subunit"/>
    <property type="match status" value="1"/>
</dbReference>
<dbReference type="EMBL" id="VYZI01000218">
    <property type="protein sequence ID" value="NWR74869.1"/>
    <property type="molecule type" value="Genomic_DNA"/>
</dbReference>
<comment type="caution">
    <text evidence="7">Lacks conserved residue(s) required for the propagation of feature annotation.</text>
</comment>
<dbReference type="Gene3D" id="1.25.10.20">
    <property type="entry name" value="Vitellinogen, superhelical"/>
    <property type="match status" value="1"/>
</dbReference>
<gene>
    <name evidence="9" type="primary">Mttp_0</name>
    <name evidence="9" type="ORF">CENUNI_R02706</name>
</gene>
<protein>
    <submittedName>
        <fullName evidence="9">MTP protein</fullName>
    </submittedName>
</protein>
<keyword evidence="3" id="KW-0732">Signal</keyword>
<dbReference type="GO" id="GO:0016323">
    <property type="term" value="C:basolateral plasma membrane"/>
    <property type="evidence" value="ECO:0007669"/>
    <property type="project" value="TreeGrafter"/>
</dbReference>
<dbReference type="SMART" id="SM00638">
    <property type="entry name" value="LPD_N"/>
    <property type="match status" value="1"/>
</dbReference>
<name>A0A7K4ZU68_9AVES</name>
<dbReference type="InterPro" id="IPR045811">
    <property type="entry name" value="MTP_lip-bd"/>
</dbReference>
<evidence type="ECO:0000256" key="2">
    <source>
        <dbReference type="ARBA" id="ARBA00022448"/>
    </source>
</evidence>
<evidence type="ECO:0000256" key="5">
    <source>
        <dbReference type="ARBA" id="ARBA00023055"/>
    </source>
</evidence>
<dbReference type="GO" id="GO:0005548">
    <property type="term" value="F:phospholipid transporter activity"/>
    <property type="evidence" value="ECO:0007669"/>
    <property type="project" value="InterPro"/>
</dbReference>
<dbReference type="SUPFAM" id="SSF48431">
    <property type="entry name" value="Lipovitellin-phosvitin complex, superhelical domain"/>
    <property type="match status" value="1"/>
</dbReference>
<dbReference type="GO" id="GO:0005783">
    <property type="term" value="C:endoplasmic reticulum"/>
    <property type="evidence" value="ECO:0007669"/>
    <property type="project" value="UniProtKB-SubCell"/>
</dbReference>
<feature type="domain" description="Vitellogenin" evidence="8">
    <location>
        <begin position="8"/>
        <end position="643"/>
    </location>
</feature>
<dbReference type="OrthoDB" id="5865932at2759"/>
<dbReference type="GO" id="GO:0120013">
    <property type="term" value="F:lipid transfer activity"/>
    <property type="evidence" value="ECO:0007669"/>
    <property type="project" value="UniProtKB-ARBA"/>
</dbReference>
<dbReference type="GO" id="GO:0005794">
    <property type="term" value="C:Golgi apparatus"/>
    <property type="evidence" value="ECO:0007669"/>
    <property type="project" value="TreeGrafter"/>
</dbReference>
<evidence type="ECO:0000313" key="10">
    <source>
        <dbReference type="Proteomes" id="UP000517892"/>
    </source>
</evidence>
<comment type="subcellular location">
    <subcellularLocation>
        <location evidence="1">Endoplasmic reticulum</location>
    </subcellularLocation>
</comment>
<dbReference type="Gene3D" id="2.30.230.10">
    <property type="entry name" value="Lipovitellin, beta-sheet shell regions, chain A"/>
    <property type="match status" value="1"/>
</dbReference>
<comment type="caution">
    <text evidence="9">The sequence shown here is derived from an EMBL/GenBank/DDBJ whole genome shotgun (WGS) entry which is preliminary data.</text>
</comment>
<dbReference type="SUPFAM" id="SSF56968">
    <property type="entry name" value="Lipovitellin-phosvitin complex, beta-sheet shell regions"/>
    <property type="match status" value="1"/>
</dbReference>
<dbReference type="Proteomes" id="UP000517892">
    <property type="component" value="Unassembled WGS sequence"/>
</dbReference>
<dbReference type="AlphaFoldDB" id="A0A7K4ZU68"/>
<dbReference type="GO" id="GO:0042157">
    <property type="term" value="P:lipoprotein metabolic process"/>
    <property type="evidence" value="ECO:0007669"/>
    <property type="project" value="TreeGrafter"/>
</dbReference>
<keyword evidence="6" id="KW-1015">Disulfide bond</keyword>
<dbReference type="PANTHER" id="PTHR13024">
    <property type="entry name" value="MICROSOMAL TRIGLYCERIDE TRANSFER PROTEIN, LARGE SUBUNIT"/>
    <property type="match status" value="1"/>
</dbReference>
<dbReference type="PANTHER" id="PTHR13024:SF1">
    <property type="entry name" value="MICROSOMAL TRIGLYCERIDE TRANSFER PROTEIN LARGE SUBUNIT"/>
    <property type="match status" value="1"/>
</dbReference>
<dbReference type="Pfam" id="PF01347">
    <property type="entry name" value="Vitellogenin_N"/>
    <property type="match status" value="1"/>
</dbReference>